<dbReference type="InterPro" id="IPR009160">
    <property type="entry name" value="Acyl-CoA_deSatase_haem/ster-bd"/>
</dbReference>
<dbReference type="SUPFAM" id="SSF55856">
    <property type="entry name" value="Cytochrome b5-like heme/steroid binding domain"/>
    <property type="match status" value="1"/>
</dbReference>
<keyword evidence="8 13" id="KW-0560">Oxidoreductase</keyword>
<comment type="subcellular location">
    <subcellularLocation>
        <location evidence="1">Membrane</location>
        <topology evidence="1">Multi-pass membrane protein</topology>
    </subcellularLocation>
</comment>
<evidence type="ECO:0000256" key="9">
    <source>
        <dbReference type="ARBA" id="ARBA00023004"/>
    </source>
</evidence>
<keyword evidence="12 13" id="KW-0275">Fatty acid biosynthesis</keyword>
<comment type="catalytic activity">
    <reaction evidence="13">
        <text>octadecanoyl-CoA + 2 Fe(II)-[cytochrome b5] + O2 + 2 H(+) = (9Z)-octadecenoyl-CoA + 2 Fe(III)-[cytochrome b5] + 2 H2O</text>
        <dbReference type="Rhea" id="RHEA:19721"/>
        <dbReference type="Rhea" id="RHEA-COMP:10438"/>
        <dbReference type="Rhea" id="RHEA-COMP:10439"/>
        <dbReference type="ChEBI" id="CHEBI:15377"/>
        <dbReference type="ChEBI" id="CHEBI:15378"/>
        <dbReference type="ChEBI" id="CHEBI:15379"/>
        <dbReference type="ChEBI" id="CHEBI:29033"/>
        <dbReference type="ChEBI" id="CHEBI:29034"/>
        <dbReference type="ChEBI" id="CHEBI:57387"/>
        <dbReference type="ChEBI" id="CHEBI:57394"/>
        <dbReference type="EC" id="1.14.19.1"/>
    </reaction>
</comment>
<proteinExistence type="inferred from homology"/>
<dbReference type="InterPro" id="IPR015876">
    <property type="entry name" value="Acyl-CoA_DS"/>
</dbReference>
<evidence type="ECO:0000256" key="11">
    <source>
        <dbReference type="ARBA" id="ARBA00023136"/>
    </source>
</evidence>
<dbReference type="InterPro" id="IPR001199">
    <property type="entry name" value="Cyt_B5-like_heme/steroid-bd"/>
</dbReference>
<feature type="transmembrane region" description="Helical" evidence="14">
    <location>
        <begin position="105"/>
        <end position="123"/>
    </location>
</feature>
<dbReference type="GO" id="GO:0004768">
    <property type="term" value="F:stearoyl-CoA 9-desaturase activity"/>
    <property type="evidence" value="ECO:0007669"/>
    <property type="project" value="UniProtKB-UniRule"/>
</dbReference>
<dbReference type="AlphaFoldDB" id="A0A5C3NHF8"/>
<dbReference type="Pfam" id="PF00173">
    <property type="entry name" value="Cyt-b5"/>
    <property type="match status" value="1"/>
</dbReference>
<dbReference type="Pfam" id="PF00487">
    <property type="entry name" value="FA_desaturase"/>
    <property type="match status" value="1"/>
</dbReference>
<evidence type="ECO:0000256" key="4">
    <source>
        <dbReference type="ARBA" id="ARBA00022692"/>
    </source>
</evidence>
<dbReference type="SMART" id="SM01117">
    <property type="entry name" value="Cyt-b5"/>
    <property type="match status" value="1"/>
</dbReference>
<evidence type="ECO:0000259" key="15">
    <source>
        <dbReference type="PROSITE" id="PS50255"/>
    </source>
</evidence>
<dbReference type="STRING" id="5364.A0A5C3NHF8"/>
<keyword evidence="13" id="KW-0813">Transport</keyword>
<dbReference type="GO" id="GO:0006636">
    <property type="term" value="P:unsaturated fatty acid biosynthetic process"/>
    <property type="evidence" value="ECO:0007669"/>
    <property type="project" value="UniProtKB-UniRule"/>
</dbReference>
<dbReference type="PANTHER" id="PTHR11351">
    <property type="entry name" value="ACYL-COA DESATURASE"/>
    <property type="match status" value="1"/>
</dbReference>
<keyword evidence="5 13" id="KW-0479">Metal-binding</keyword>
<keyword evidence="4 14" id="KW-0812">Transmembrane</keyword>
<evidence type="ECO:0000256" key="5">
    <source>
        <dbReference type="ARBA" id="ARBA00022723"/>
    </source>
</evidence>
<evidence type="ECO:0000256" key="1">
    <source>
        <dbReference type="ARBA" id="ARBA00004141"/>
    </source>
</evidence>
<protein>
    <recommendedName>
        <fullName evidence="13">Acyl-CoA desaturase</fullName>
        <ecNumber evidence="13">1.14.19.1</ecNumber>
    </recommendedName>
</protein>
<comment type="cofactor">
    <cofactor evidence="13">
        <name>Fe(2+)</name>
        <dbReference type="ChEBI" id="CHEBI:29033"/>
    </cofactor>
    <text evidence="13">Expected to bind 2 Fe(2+) ions per subunit.</text>
</comment>
<dbReference type="GO" id="GO:0005506">
    <property type="term" value="F:iron ion binding"/>
    <property type="evidence" value="ECO:0007669"/>
    <property type="project" value="TreeGrafter"/>
</dbReference>
<dbReference type="PRINTS" id="PR00075">
    <property type="entry name" value="FACDDSATRASE"/>
</dbReference>
<feature type="transmembrane region" description="Helical" evidence="14">
    <location>
        <begin position="75"/>
        <end position="93"/>
    </location>
</feature>
<evidence type="ECO:0000256" key="14">
    <source>
        <dbReference type="SAM" id="Phobius"/>
    </source>
</evidence>
<sequence>MISMSYDPDATRLQIHRCIKASLAMRTVSSSTDGIASTPEHACSNGLQQHRRRRSVGALRPPAITLSKPRKEIRWFSLAVLLLTPMAAVYGSFTTPLTHKTCVFAMLYYIFNMLGITAGYHRLWSHRSYSASIPLQCFLACAGSGAVQGSIRFWARLHRAHHRYTDTALDPYSAHLGFWHSHFGWMLVKPRVKPGPAECGDLRKNRVVAWQHRWYFPLAAFWGLLIPVAFCGLVWEDWWGGWYWAGFARLVVVHHSTFAVNSVAHWLGSTPYSDGHSPRDHLVTALLTLGEGYHNFHHQFPSDYRNAIRWYQYDPTKWFISCCAFFGLASSLQRFRESEIQKCRLTMSLKKLKYVQDEIEEKWGWGVPAETLEIWSWEKFIEASSSRPLMAISGFVHDISSFTQEHPGGEAYLKAYVAKDATSAFYGGLYDHSDAAVNLLATLRTAILSHGVEIVTDTASAEDPQDAPCSAGEEDFTTGVPPCRKLQIVQVRN</sequence>
<dbReference type="InterPro" id="IPR005804">
    <property type="entry name" value="FA_desaturase_dom"/>
</dbReference>
<keyword evidence="6 13" id="KW-0276">Fatty acid metabolism</keyword>
<keyword evidence="9 13" id="KW-0408">Iron</keyword>
<keyword evidence="17" id="KW-1185">Reference proteome</keyword>
<dbReference type="InterPro" id="IPR036400">
    <property type="entry name" value="Cyt_B5-like_heme/steroid_sf"/>
</dbReference>
<dbReference type="PROSITE" id="PS00476">
    <property type="entry name" value="FATTY_ACID_DESATUR_1"/>
    <property type="match status" value="1"/>
</dbReference>
<evidence type="ECO:0000256" key="13">
    <source>
        <dbReference type="PIRNR" id="PIRNR000345"/>
    </source>
</evidence>
<reference evidence="16 17" key="1">
    <citation type="journal article" date="2019" name="Nat. Ecol. Evol.">
        <title>Megaphylogeny resolves global patterns of mushroom evolution.</title>
        <authorList>
            <person name="Varga T."/>
            <person name="Krizsan K."/>
            <person name="Foldi C."/>
            <person name="Dima B."/>
            <person name="Sanchez-Garcia M."/>
            <person name="Sanchez-Ramirez S."/>
            <person name="Szollosi G.J."/>
            <person name="Szarkandi J.G."/>
            <person name="Papp V."/>
            <person name="Albert L."/>
            <person name="Andreopoulos W."/>
            <person name="Angelini C."/>
            <person name="Antonin V."/>
            <person name="Barry K.W."/>
            <person name="Bougher N.L."/>
            <person name="Buchanan P."/>
            <person name="Buyck B."/>
            <person name="Bense V."/>
            <person name="Catcheside P."/>
            <person name="Chovatia M."/>
            <person name="Cooper J."/>
            <person name="Damon W."/>
            <person name="Desjardin D."/>
            <person name="Finy P."/>
            <person name="Geml J."/>
            <person name="Haridas S."/>
            <person name="Hughes K."/>
            <person name="Justo A."/>
            <person name="Karasinski D."/>
            <person name="Kautmanova I."/>
            <person name="Kiss B."/>
            <person name="Kocsube S."/>
            <person name="Kotiranta H."/>
            <person name="LaButti K.M."/>
            <person name="Lechner B.E."/>
            <person name="Liimatainen K."/>
            <person name="Lipzen A."/>
            <person name="Lukacs Z."/>
            <person name="Mihaltcheva S."/>
            <person name="Morgado L.N."/>
            <person name="Niskanen T."/>
            <person name="Noordeloos M.E."/>
            <person name="Ohm R.A."/>
            <person name="Ortiz-Santana B."/>
            <person name="Ovrebo C."/>
            <person name="Racz N."/>
            <person name="Riley R."/>
            <person name="Savchenko A."/>
            <person name="Shiryaev A."/>
            <person name="Soop K."/>
            <person name="Spirin V."/>
            <person name="Szebenyi C."/>
            <person name="Tomsovsky M."/>
            <person name="Tulloss R.E."/>
            <person name="Uehling J."/>
            <person name="Grigoriev I.V."/>
            <person name="Vagvolgyi C."/>
            <person name="Papp T."/>
            <person name="Martin F.M."/>
            <person name="Miettinen O."/>
            <person name="Hibbett D.S."/>
            <person name="Nagy L.G."/>
        </authorList>
    </citation>
    <scope>NUCLEOTIDE SEQUENCE [LARGE SCALE GENOMIC DNA]</scope>
    <source>
        <strain evidence="16 17">OMC1185</strain>
    </source>
</reference>
<evidence type="ECO:0000256" key="2">
    <source>
        <dbReference type="ARBA" id="ARBA00009295"/>
    </source>
</evidence>
<evidence type="ECO:0000256" key="8">
    <source>
        <dbReference type="ARBA" id="ARBA00023002"/>
    </source>
</evidence>
<keyword evidence="3 13" id="KW-0444">Lipid biosynthesis</keyword>
<comment type="similarity">
    <text evidence="2 13">Belongs to the fatty acid desaturase type 1 family.</text>
</comment>
<dbReference type="OrthoDB" id="10260134at2759"/>
<evidence type="ECO:0000256" key="10">
    <source>
        <dbReference type="ARBA" id="ARBA00023098"/>
    </source>
</evidence>
<dbReference type="PROSITE" id="PS50255">
    <property type="entry name" value="CYTOCHROME_B5_2"/>
    <property type="match status" value="1"/>
</dbReference>
<feature type="domain" description="Cytochrome b5 heme-binding" evidence="15">
    <location>
        <begin position="390"/>
        <end position="449"/>
    </location>
</feature>
<dbReference type="Proteomes" id="UP000305948">
    <property type="component" value="Unassembled WGS sequence"/>
</dbReference>
<organism evidence="16 17">
    <name type="scientific">Heliocybe sulcata</name>
    <dbReference type="NCBI Taxonomy" id="5364"/>
    <lineage>
        <taxon>Eukaryota</taxon>
        <taxon>Fungi</taxon>
        <taxon>Dikarya</taxon>
        <taxon>Basidiomycota</taxon>
        <taxon>Agaricomycotina</taxon>
        <taxon>Agaricomycetes</taxon>
        <taxon>Gloeophyllales</taxon>
        <taxon>Gloeophyllaceae</taxon>
        <taxon>Heliocybe</taxon>
    </lineage>
</organism>
<keyword evidence="7 14" id="KW-1133">Transmembrane helix</keyword>
<dbReference type="InterPro" id="IPR001522">
    <property type="entry name" value="FADS-1_CS"/>
</dbReference>
<keyword evidence="10 13" id="KW-0443">Lipid metabolism</keyword>
<keyword evidence="13" id="KW-0349">Heme</keyword>
<gene>
    <name evidence="16" type="ORF">OE88DRAFT_1693320</name>
</gene>
<dbReference type="GO" id="GO:0005789">
    <property type="term" value="C:endoplasmic reticulum membrane"/>
    <property type="evidence" value="ECO:0007669"/>
    <property type="project" value="TreeGrafter"/>
</dbReference>
<evidence type="ECO:0000256" key="3">
    <source>
        <dbReference type="ARBA" id="ARBA00022516"/>
    </source>
</evidence>
<evidence type="ECO:0000256" key="12">
    <source>
        <dbReference type="ARBA" id="ARBA00023160"/>
    </source>
</evidence>
<evidence type="ECO:0000313" key="16">
    <source>
        <dbReference type="EMBL" id="TFK56285.1"/>
    </source>
</evidence>
<evidence type="ECO:0000313" key="17">
    <source>
        <dbReference type="Proteomes" id="UP000305948"/>
    </source>
</evidence>
<evidence type="ECO:0000256" key="7">
    <source>
        <dbReference type="ARBA" id="ARBA00022989"/>
    </source>
</evidence>
<dbReference type="PIRSF" id="PIRSF000345">
    <property type="entry name" value="OLE1"/>
    <property type="match status" value="1"/>
</dbReference>
<keyword evidence="13" id="KW-0249">Electron transport</keyword>
<dbReference type="EMBL" id="ML213504">
    <property type="protein sequence ID" value="TFK56285.1"/>
    <property type="molecule type" value="Genomic_DNA"/>
</dbReference>
<accession>A0A5C3NHF8</accession>
<evidence type="ECO:0000256" key="6">
    <source>
        <dbReference type="ARBA" id="ARBA00022832"/>
    </source>
</evidence>
<dbReference type="PANTHER" id="PTHR11351:SF31">
    <property type="entry name" value="DESATURASE 1, ISOFORM A-RELATED"/>
    <property type="match status" value="1"/>
</dbReference>
<dbReference type="EC" id="1.14.19.1" evidence="13"/>
<dbReference type="CDD" id="cd03505">
    <property type="entry name" value="Delta9-FADS-like"/>
    <property type="match status" value="1"/>
</dbReference>
<name>A0A5C3NHF8_9AGAM</name>
<comment type="function">
    <text evidence="13">Stearoyl-CoA desaturase that utilizes O(2) and electrons from reduced cytochrome b5 to introduce the first double bond into saturated fatty acyl-CoA substrates.</text>
</comment>
<keyword evidence="11 14" id="KW-0472">Membrane</keyword>
<feature type="transmembrane region" description="Helical" evidence="14">
    <location>
        <begin position="214"/>
        <end position="235"/>
    </location>
</feature>
<dbReference type="Gene3D" id="3.10.120.10">
    <property type="entry name" value="Cytochrome b5-like heme/steroid binding domain"/>
    <property type="match status" value="1"/>
</dbReference>